<dbReference type="Proteomes" id="UP000036403">
    <property type="component" value="Unassembled WGS sequence"/>
</dbReference>
<proteinExistence type="predicted"/>
<dbReference type="PaxDb" id="67767-A0A0J7K5G0"/>
<evidence type="ECO:0000313" key="2">
    <source>
        <dbReference type="Proteomes" id="UP000036403"/>
    </source>
</evidence>
<name>A0A0J7K5G0_LASNI</name>
<evidence type="ECO:0000313" key="1">
    <source>
        <dbReference type="EMBL" id="KMQ85708.1"/>
    </source>
</evidence>
<sequence length="90" mass="10014">MARTVLMKNANLISYRSLSWTKEYMDRAYATDSDKGSTSLAVRGHQAQIGEYTHKSDTLTKHSICMYHGLTYRSGNEGGGGGRLNVRELV</sequence>
<accession>A0A0J7K5G0</accession>
<organism evidence="1 2">
    <name type="scientific">Lasius niger</name>
    <name type="common">Black garden ant</name>
    <dbReference type="NCBI Taxonomy" id="67767"/>
    <lineage>
        <taxon>Eukaryota</taxon>
        <taxon>Metazoa</taxon>
        <taxon>Ecdysozoa</taxon>
        <taxon>Arthropoda</taxon>
        <taxon>Hexapoda</taxon>
        <taxon>Insecta</taxon>
        <taxon>Pterygota</taxon>
        <taxon>Neoptera</taxon>
        <taxon>Endopterygota</taxon>
        <taxon>Hymenoptera</taxon>
        <taxon>Apocrita</taxon>
        <taxon>Aculeata</taxon>
        <taxon>Formicoidea</taxon>
        <taxon>Formicidae</taxon>
        <taxon>Formicinae</taxon>
        <taxon>Lasius</taxon>
        <taxon>Lasius</taxon>
    </lineage>
</organism>
<dbReference type="AlphaFoldDB" id="A0A0J7K5G0"/>
<gene>
    <name evidence="1" type="ORF">RF55_15581</name>
</gene>
<comment type="caution">
    <text evidence="1">The sequence shown here is derived from an EMBL/GenBank/DDBJ whole genome shotgun (WGS) entry which is preliminary data.</text>
</comment>
<dbReference type="EMBL" id="LBMM01013317">
    <property type="protein sequence ID" value="KMQ85708.1"/>
    <property type="molecule type" value="Genomic_DNA"/>
</dbReference>
<reference evidence="1 2" key="1">
    <citation type="submission" date="2015-04" db="EMBL/GenBank/DDBJ databases">
        <title>Lasius niger genome sequencing.</title>
        <authorList>
            <person name="Konorov E.A."/>
            <person name="Nikitin M.A."/>
            <person name="Kirill M.V."/>
            <person name="Chang P."/>
        </authorList>
    </citation>
    <scope>NUCLEOTIDE SEQUENCE [LARGE SCALE GENOMIC DNA]</scope>
    <source>
        <tissue evidence="1">Whole</tissue>
    </source>
</reference>
<keyword evidence="2" id="KW-1185">Reference proteome</keyword>
<protein>
    <submittedName>
        <fullName evidence="1">Abc-type transport permease component</fullName>
    </submittedName>
</protein>